<comment type="caution">
    <text evidence="1">The sequence shown here is derived from an EMBL/GenBank/DDBJ whole genome shotgun (WGS) entry which is preliminary data.</text>
</comment>
<accession>A0A3S4ZSG0</accession>
<protein>
    <submittedName>
        <fullName evidence="1">Uncharacterized protein</fullName>
    </submittedName>
</protein>
<evidence type="ECO:0000313" key="1">
    <source>
        <dbReference type="EMBL" id="VEL18651.1"/>
    </source>
</evidence>
<organism evidence="1 2">
    <name type="scientific">Protopolystoma xenopodis</name>
    <dbReference type="NCBI Taxonomy" id="117903"/>
    <lineage>
        <taxon>Eukaryota</taxon>
        <taxon>Metazoa</taxon>
        <taxon>Spiralia</taxon>
        <taxon>Lophotrochozoa</taxon>
        <taxon>Platyhelminthes</taxon>
        <taxon>Monogenea</taxon>
        <taxon>Polyopisthocotylea</taxon>
        <taxon>Polystomatidea</taxon>
        <taxon>Polystomatidae</taxon>
        <taxon>Protopolystoma</taxon>
    </lineage>
</organism>
<dbReference type="EMBL" id="CAAALY010037962">
    <property type="protein sequence ID" value="VEL18651.1"/>
    <property type="molecule type" value="Genomic_DNA"/>
</dbReference>
<proteinExistence type="predicted"/>
<name>A0A3S4ZSG0_9PLAT</name>
<dbReference type="AlphaFoldDB" id="A0A3S4ZSG0"/>
<evidence type="ECO:0000313" key="2">
    <source>
        <dbReference type="Proteomes" id="UP000784294"/>
    </source>
</evidence>
<sequence length="77" mass="8859">MITCLVTTVIGTTLVRRILMILSAQVNFHLWRTKMNLFVKKRCPILPSLRCRSLSGDWKSYLALPLLITSQLNHAYV</sequence>
<gene>
    <name evidence="1" type="ORF">PXEA_LOCUS12091</name>
</gene>
<dbReference type="Proteomes" id="UP000784294">
    <property type="component" value="Unassembled WGS sequence"/>
</dbReference>
<keyword evidence="2" id="KW-1185">Reference proteome</keyword>
<reference evidence="1" key="1">
    <citation type="submission" date="2018-11" db="EMBL/GenBank/DDBJ databases">
        <authorList>
            <consortium name="Pathogen Informatics"/>
        </authorList>
    </citation>
    <scope>NUCLEOTIDE SEQUENCE</scope>
</reference>